<evidence type="ECO:0000256" key="3">
    <source>
        <dbReference type="SAM" id="Phobius"/>
    </source>
</evidence>
<dbReference type="InterPro" id="IPR041916">
    <property type="entry name" value="Anti_sigma_zinc_sf"/>
</dbReference>
<keyword evidence="2" id="KW-0804">Transcription</keyword>
<keyword evidence="3" id="KW-0472">Membrane</keyword>
<reference evidence="4" key="2">
    <citation type="submission" date="2020-09" db="EMBL/GenBank/DDBJ databases">
        <authorList>
            <person name="Sun Q."/>
            <person name="Ohkuma M."/>
        </authorList>
    </citation>
    <scope>NUCLEOTIDE SEQUENCE</scope>
    <source>
        <strain evidence="4">JCM 3051</strain>
    </source>
</reference>
<evidence type="ECO:0000313" key="4">
    <source>
        <dbReference type="EMBL" id="GGM25120.1"/>
    </source>
</evidence>
<keyword evidence="1" id="KW-0805">Transcription regulation</keyword>
<name>A0A8H9GH26_9MICO</name>
<organism evidence="4 5">
    <name type="scientific">Promicromonospora citrea</name>
    <dbReference type="NCBI Taxonomy" id="43677"/>
    <lineage>
        <taxon>Bacteria</taxon>
        <taxon>Bacillati</taxon>
        <taxon>Actinomycetota</taxon>
        <taxon>Actinomycetes</taxon>
        <taxon>Micrococcales</taxon>
        <taxon>Promicromonosporaceae</taxon>
        <taxon>Promicromonospora</taxon>
    </lineage>
</organism>
<evidence type="ECO:0000313" key="5">
    <source>
        <dbReference type="Proteomes" id="UP000655589"/>
    </source>
</evidence>
<keyword evidence="3" id="KW-0812">Transmembrane</keyword>
<evidence type="ECO:0000256" key="1">
    <source>
        <dbReference type="ARBA" id="ARBA00023015"/>
    </source>
</evidence>
<keyword evidence="5" id="KW-1185">Reference proteome</keyword>
<proteinExistence type="predicted"/>
<dbReference type="RefSeq" id="WP_171105097.1">
    <property type="nucleotide sequence ID" value="NZ_BMPT01000007.1"/>
</dbReference>
<dbReference type="EMBL" id="BMPT01000007">
    <property type="protein sequence ID" value="GGM25120.1"/>
    <property type="molecule type" value="Genomic_DNA"/>
</dbReference>
<keyword evidence="3" id="KW-1133">Transmembrane helix</keyword>
<sequence length="320" mass="33195">MGHLGDLISALADGQLSPAETEKALCHVTTCRLCARELDTARAARRALSSAADVVPDPALTARLMALQASIPPTDEDPLRRPLLGPDPLAAPAWQTASFTGGFAGSARFDGSIERSARRRRTARIAALGVGGVGVLGLALFSLGDMPVVSPQLSAQTSMTMLGRTGPDDVAAGQDVLATFDESPDDMTAAALDWAEDHGWVAPAELPAGYTVSAMRLVGDKGQTLEIDLTGPDGRAVVRERAGQLAPGDDAAPGGVQVLATEPTHVAWQSDDMVVDVVAEAPEEVLTQLVASFGEHGYDAGVLPRIARGWHTVTGAIESP</sequence>
<gene>
    <name evidence="4" type="ORF">GCM10010102_20910</name>
</gene>
<accession>A0A8H9GH26</accession>
<comment type="caution">
    <text evidence="4">The sequence shown here is derived from an EMBL/GenBank/DDBJ whole genome shotgun (WGS) entry which is preliminary data.</text>
</comment>
<feature type="transmembrane region" description="Helical" evidence="3">
    <location>
        <begin position="125"/>
        <end position="144"/>
    </location>
</feature>
<dbReference type="Gene3D" id="1.10.10.1320">
    <property type="entry name" value="Anti-sigma factor, zinc-finger domain"/>
    <property type="match status" value="1"/>
</dbReference>
<dbReference type="AlphaFoldDB" id="A0A8H9GH26"/>
<evidence type="ECO:0000256" key="2">
    <source>
        <dbReference type="ARBA" id="ARBA00023163"/>
    </source>
</evidence>
<reference evidence="4" key="1">
    <citation type="journal article" date="2014" name="Int. J. Syst. Evol. Microbiol.">
        <title>Complete genome sequence of Corynebacterium casei LMG S-19264T (=DSM 44701T), isolated from a smear-ripened cheese.</title>
        <authorList>
            <consortium name="US DOE Joint Genome Institute (JGI-PGF)"/>
            <person name="Walter F."/>
            <person name="Albersmeier A."/>
            <person name="Kalinowski J."/>
            <person name="Ruckert C."/>
        </authorList>
    </citation>
    <scope>NUCLEOTIDE SEQUENCE</scope>
    <source>
        <strain evidence="4">JCM 3051</strain>
    </source>
</reference>
<dbReference type="Proteomes" id="UP000655589">
    <property type="component" value="Unassembled WGS sequence"/>
</dbReference>
<protein>
    <submittedName>
        <fullName evidence="4">Uncharacterized protein</fullName>
    </submittedName>
</protein>